<name>A0ABN3K6P5_9ACTN</name>
<proteinExistence type="predicted"/>
<gene>
    <name evidence="2" type="ORF">GCM10010421_49580</name>
</gene>
<dbReference type="Proteomes" id="UP001500460">
    <property type="component" value="Unassembled WGS sequence"/>
</dbReference>
<evidence type="ECO:0000313" key="2">
    <source>
        <dbReference type="EMBL" id="GAA2451162.1"/>
    </source>
</evidence>
<keyword evidence="3" id="KW-1185">Reference proteome</keyword>
<evidence type="ECO:0000313" key="3">
    <source>
        <dbReference type="Proteomes" id="UP001500460"/>
    </source>
</evidence>
<dbReference type="EMBL" id="BAAATK010000039">
    <property type="protein sequence ID" value="GAA2451162.1"/>
    <property type="molecule type" value="Genomic_DNA"/>
</dbReference>
<evidence type="ECO:0000256" key="1">
    <source>
        <dbReference type="SAM" id="SignalP"/>
    </source>
</evidence>
<dbReference type="RefSeq" id="WP_344607155.1">
    <property type="nucleotide sequence ID" value="NZ_BAAATK010000039.1"/>
</dbReference>
<protein>
    <recommendedName>
        <fullName evidence="4">Secreted protein</fullName>
    </recommendedName>
</protein>
<sequence length="187" mass="19769">MTCRTRTTVGGALAAMLLSALPTAAAASAPDSHGPFTLTEEKGHVLDCAGERNGVSAAVQLYENSAFGTYAYVSVRTADTEYLRDGETDAGLFDHGTISREVTVHEGGETTGPARTVVVDGSYTPAGPRQRVHEVHDEPWGQVVVKGWKTPLSAAVTVRVSGQRIDLACGDAFAFDHRVRRPVTSGN</sequence>
<reference evidence="2 3" key="1">
    <citation type="journal article" date="2019" name="Int. J. Syst. Evol. Microbiol.">
        <title>The Global Catalogue of Microorganisms (GCM) 10K type strain sequencing project: providing services to taxonomists for standard genome sequencing and annotation.</title>
        <authorList>
            <consortium name="The Broad Institute Genomics Platform"/>
            <consortium name="The Broad Institute Genome Sequencing Center for Infectious Disease"/>
            <person name="Wu L."/>
            <person name="Ma J."/>
        </authorList>
    </citation>
    <scope>NUCLEOTIDE SEQUENCE [LARGE SCALE GENOMIC DNA]</scope>
    <source>
        <strain evidence="2 3">JCM 6922</strain>
    </source>
</reference>
<evidence type="ECO:0008006" key="4">
    <source>
        <dbReference type="Google" id="ProtNLM"/>
    </source>
</evidence>
<feature type="chain" id="PRO_5045429651" description="Secreted protein" evidence="1">
    <location>
        <begin position="27"/>
        <end position="187"/>
    </location>
</feature>
<comment type="caution">
    <text evidence="2">The sequence shown here is derived from an EMBL/GenBank/DDBJ whole genome shotgun (WGS) entry which is preliminary data.</text>
</comment>
<feature type="signal peptide" evidence="1">
    <location>
        <begin position="1"/>
        <end position="26"/>
    </location>
</feature>
<accession>A0ABN3K6P5</accession>
<organism evidence="2 3">
    <name type="scientific">Streptomyces glaucus</name>
    <dbReference type="NCBI Taxonomy" id="284029"/>
    <lineage>
        <taxon>Bacteria</taxon>
        <taxon>Bacillati</taxon>
        <taxon>Actinomycetota</taxon>
        <taxon>Actinomycetes</taxon>
        <taxon>Kitasatosporales</taxon>
        <taxon>Streptomycetaceae</taxon>
        <taxon>Streptomyces</taxon>
    </lineage>
</organism>
<keyword evidence="1" id="KW-0732">Signal</keyword>